<sequence length="179" mass="18846">MAGDGAGRPTLTPADRQRWVVETLDVSPAGRVLEIGCGAGTATALVAERLREGRVLAVDRAASAVRQARERNADGIRSGSVEVRQLDITAAELPDRSFDTIFAVNVSLFWLATPPGLLDRLGRLLTTGGTLHVFAERPTRTAVEAIAAHVAAGLREAAFQHIATTVAATRAAVQANPPH</sequence>
<keyword evidence="2" id="KW-0808">Transferase</keyword>
<dbReference type="GO" id="GO:0032259">
    <property type="term" value="P:methylation"/>
    <property type="evidence" value="ECO:0007669"/>
    <property type="project" value="UniProtKB-KW"/>
</dbReference>
<evidence type="ECO:0000313" key="4">
    <source>
        <dbReference type="EMBL" id="GFJ76245.1"/>
    </source>
</evidence>
<dbReference type="EMBL" id="BLPF01000001">
    <property type="protein sequence ID" value="GFJ76245.1"/>
    <property type="molecule type" value="Genomic_DNA"/>
</dbReference>
<dbReference type="AlphaFoldDB" id="A0A6V8K610"/>
<dbReference type="Pfam" id="PF13649">
    <property type="entry name" value="Methyltransf_25"/>
    <property type="match status" value="1"/>
</dbReference>
<dbReference type="Proteomes" id="UP000482800">
    <property type="component" value="Unassembled WGS sequence"/>
</dbReference>
<feature type="domain" description="Methyltransferase" evidence="3">
    <location>
        <begin position="32"/>
        <end position="129"/>
    </location>
</feature>
<dbReference type="RefSeq" id="WP_173053048.1">
    <property type="nucleotide sequence ID" value="NZ_BAABGO010000003.1"/>
</dbReference>
<gene>
    <name evidence="4" type="ORF">Phou_004250</name>
</gene>
<dbReference type="CDD" id="cd02440">
    <property type="entry name" value="AdoMet_MTases"/>
    <property type="match status" value="1"/>
</dbReference>
<accession>A0A6V8K610</accession>
<dbReference type="PANTHER" id="PTHR43861">
    <property type="entry name" value="TRANS-ACONITATE 2-METHYLTRANSFERASE-RELATED"/>
    <property type="match status" value="1"/>
</dbReference>
<evidence type="ECO:0000256" key="1">
    <source>
        <dbReference type="ARBA" id="ARBA00022603"/>
    </source>
</evidence>
<reference evidence="4 5" key="2">
    <citation type="submission" date="2020-03" db="EMBL/GenBank/DDBJ databases">
        <authorList>
            <person name="Ichikawa N."/>
            <person name="Kimura A."/>
            <person name="Kitahashi Y."/>
            <person name="Uohara A."/>
        </authorList>
    </citation>
    <scope>NUCLEOTIDE SEQUENCE [LARGE SCALE GENOMIC DNA]</scope>
    <source>
        <strain evidence="4 5">NBRC 108639</strain>
    </source>
</reference>
<dbReference type="GO" id="GO:0008168">
    <property type="term" value="F:methyltransferase activity"/>
    <property type="evidence" value="ECO:0007669"/>
    <property type="project" value="UniProtKB-KW"/>
</dbReference>
<proteinExistence type="predicted"/>
<evidence type="ECO:0000259" key="3">
    <source>
        <dbReference type="Pfam" id="PF13649"/>
    </source>
</evidence>
<organism evidence="4 5">
    <name type="scientific">Phytohabitans houttuyneae</name>
    <dbReference type="NCBI Taxonomy" id="1076126"/>
    <lineage>
        <taxon>Bacteria</taxon>
        <taxon>Bacillati</taxon>
        <taxon>Actinomycetota</taxon>
        <taxon>Actinomycetes</taxon>
        <taxon>Micromonosporales</taxon>
        <taxon>Micromonosporaceae</taxon>
    </lineage>
</organism>
<dbReference type="InterPro" id="IPR029063">
    <property type="entry name" value="SAM-dependent_MTases_sf"/>
</dbReference>
<evidence type="ECO:0000313" key="5">
    <source>
        <dbReference type="Proteomes" id="UP000482800"/>
    </source>
</evidence>
<name>A0A6V8K610_9ACTN</name>
<keyword evidence="5" id="KW-1185">Reference proteome</keyword>
<dbReference type="InterPro" id="IPR041698">
    <property type="entry name" value="Methyltransf_25"/>
</dbReference>
<comment type="caution">
    <text evidence="4">The sequence shown here is derived from an EMBL/GenBank/DDBJ whole genome shotgun (WGS) entry which is preliminary data.</text>
</comment>
<keyword evidence="1" id="KW-0489">Methyltransferase</keyword>
<protein>
    <recommendedName>
        <fullName evidence="3">Methyltransferase domain-containing protein</fullName>
    </recommendedName>
</protein>
<reference evidence="4 5" key="1">
    <citation type="submission" date="2020-03" db="EMBL/GenBank/DDBJ databases">
        <title>Whole genome shotgun sequence of Phytohabitans houttuyneae NBRC 108639.</title>
        <authorList>
            <person name="Komaki H."/>
            <person name="Tamura T."/>
        </authorList>
    </citation>
    <scope>NUCLEOTIDE SEQUENCE [LARGE SCALE GENOMIC DNA]</scope>
    <source>
        <strain evidence="4 5">NBRC 108639</strain>
    </source>
</reference>
<evidence type="ECO:0000256" key="2">
    <source>
        <dbReference type="ARBA" id="ARBA00022679"/>
    </source>
</evidence>
<dbReference type="PANTHER" id="PTHR43861:SF1">
    <property type="entry name" value="TRANS-ACONITATE 2-METHYLTRANSFERASE"/>
    <property type="match status" value="1"/>
</dbReference>
<dbReference type="SUPFAM" id="SSF53335">
    <property type="entry name" value="S-adenosyl-L-methionine-dependent methyltransferases"/>
    <property type="match status" value="1"/>
</dbReference>
<dbReference type="Gene3D" id="3.40.50.150">
    <property type="entry name" value="Vaccinia Virus protein VP39"/>
    <property type="match status" value="1"/>
</dbReference>